<feature type="chain" id="PRO_5038860296" evidence="1">
    <location>
        <begin position="20"/>
        <end position="241"/>
    </location>
</feature>
<reference evidence="2 3" key="1">
    <citation type="submission" date="2016-10" db="EMBL/GenBank/DDBJ databases">
        <authorList>
            <person name="de Groot N.N."/>
        </authorList>
    </citation>
    <scope>NUCLEOTIDE SEQUENCE [LARGE SCALE GENOMIC DNA]</scope>
    <source>
        <strain evidence="2 3">YAD2003</strain>
    </source>
</reference>
<accession>A0A1H6KYD9</accession>
<dbReference type="Proteomes" id="UP000183190">
    <property type="component" value="Unassembled WGS sequence"/>
</dbReference>
<dbReference type="OrthoDB" id="9797709at2"/>
<dbReference type="EMBL" id="FNWV01000013">
    <property type="protein sequence ID" value="SEH80679.1"/>
    <property type="molecule type" value="Genomic_DNA"/>
</dbReference>
<keyword evidence="1" id="KW-0732">Signal</keyword>
<dbReference type="RefSeq" id="WP_074718504.1">
    <property type="nucleotide sequence ID" value="NZ_FNWV01000013.1"/>
</dbReference>
<name>A0A1H6KYD9_RUMFL</name>
<dbReference type="PROSITE" id="PS51257">
    <property type="entry name" value="PROKAR_LIPOPROTEIN"/>
    <property type="match status" value="1"/>
</dbReference>
<organism evidence="2 3">
    <name type="scientific">Ruminococcus flavefaciens</name>
    <dbReference type="NCBI Taxonomy" id="1265"/>
    <lineage>
        <taxon>Bacteria</taxon>
        <taxon>Bacillati</taxon>
        <taxon>Bacillota</taxon>
        <taxon>Clostridia</taxon>
        <taxon>Eubacteriales</taxon>
        <taxon>Oscillospiraceae</taxon>
        <taxon>Ruminococcus</taxon>
    </lineage>
</organism>
<feature type="signal peptide" evidence="1">
    <location>
        <begin position="1"/>
        <end position="19"/>
    </location>
</feature>
<protein>
    <submittedName>
        <fullName evidence="2">Uncharacterized protein</fullName>
    </submittedName>
</protein>
<sequence length="241" mass="26887">MKKAALTMTVIFALASAVSCGNKTATIEPIEITAEEAHTVDDYKPIETEPVTVTTESVTEEAAEFADAGEGTNFKSGTVNGKVYTSEYAGFKVTFPEDTALNDRAENEKELRKMWSTLDERSKQEQGLHVIDLVANSADTTYVFQYSNTKLMYPEKENVTIEEFMEDLIEFNETEGIKVSAPEKITISGMEYTKETIVLEELSLELVYYARRIDDDFVLVINSQGEAGFDHTILEKAIEAI</sequence>
<evidence type="ECO:0000313" key="3">
    <source>
        <dbReference type="Proteomes" id="UP000183190"/>
    </source>
</evidence>
<evidence type="ECO:0000256" key="1">
    <source>
        <dbReference type="SAM" id="SignalP"/>
    </source>
</evidence>
<gene>
    <name evidence="2" type="ORF">SAMN02910265_02821</name>
</gene>
<proteinExistence type="predicted"/>
<dbReference type="AlphaFoldDB" id="A0A1H6KYD9"/>
<evidence type="ECO:0000313" key="2">
    <source>
        <dbReference type="EMBL" id="SEH80679.1"/>
    </source>
</evidence>